<keyword evidence="3" id="KW-1185">Reference proteome</keyword>
<sequence length="104" mass="11355">MSPSRIAVRVLLTLSAIVWTIAAAYSVAIGVFAAADTRCGTTTARVDMTGGWWVIATVTVWALPFVIWALRTRTRLSVSVAVVTMVTGIVIVAWLFTHPTRFCW</sequence>
<comment type="caution">
    <text evidence="2">The sequence shown here is derived from an EMBL/GenBank/DDBJ whole genome shotgun (WGS) entry which is preliminary data.</text>
</comment>
<dbReference type="EMBL" id="WEGK01000005">
    <property type="protein sequence ID" value="MQY20065.1"/>
    <property type="molecule type" value="Genomic_DNA"/>
</dbReference>
<reference evidence="2 3" key="1">
    <citation type="submission" date="2019-10" db="EMBL/GenBank/DDBJ databases">
        <title>Nocardia macrotermitis sp. nov. and Nocardia aurantia sp. nov., isolated from the gut of fungus growing-termite Macrotermes natalensis.</title>
        <authorList>
            <person name="Benndorf R."/>
            <person name="Schwitalla J."/>
            <person name="Martin K."/>
            <person name="De Beer W."/>
            <person name="Kaster A.-K."/>
            <person name="Vollmers J."/>
            <person name="Poulsen M."/>
            <person name="Beemelmanns C."/>
        </authorList>
    </citation>
    <scope>NUCLEOTIDE SEQUENCE [LARGE SCALE GENOMIC DNA]</scope>
    <source>
        <strain evidence="2 3">RB20</strain>
    </source>
</reference>
<keyword evidence="1" id="KW-0812">Transmembrane</keyword>
<feature type="transmembrane region" description="Helical" evidence="1">
    <location>
        <begin position="50"/>
        <end position="70"/>
    </location>
</feature>
<dbReference type="RefSeq" id="WP_153410746.1">
    <property type="nucleotide sequence ID" value="NZ_WEGK01000005.1"/>
</dbReference>
<dbReference type="Proteomes" id="UP000438448">
    <property type="component" value="Unassembled WGS sequence"/>
</dbReference>
<keyword evidence="1" id="KW-0472">Membrane</keyword>
<dbReference type="OrthoDB" id="4568627at2"/>
<evidence type="ECO:0000313" key="3">
    <source>
        <dbReference type="Proteomes" id="UP000438448"/>
    </source>
</evidence>
<keyword evidence="1" id="KW-1133">Transmembrane helix</keyword>
<gene>
    <name evidence="2" type="ORF">NRB20_31600</name>
</gene>
<protein>
    <submittedName>
        <fullName evidence="2">Uncharacterized protein</fullName>
    </submittedName>
</protein>
<dbReference type="AlphaFoldDB" id="A0A7K0D2X2"/>
<evidence type="ECO:0000313" key="2">
    <source>
        <dbReference type="EMBL" id="MQY20065.1"/>
    </source>
</evidence>
<name>A0A7K0D2X2_9NOCA</name>
<feature type="transmembrane region" description="Helical" evidence="1">
    <location>
        <begin position="77"/>
        <end position="96"/>
    </location>
</feature>
<evidence type="ECO:0000256" key="1">
    <source>
        <dbReference type="SAM" id="Phobius"/>
    </source>
</evidence>
<accession>A0A7K0D2X2</accession>
<organism evidence="2 3">
    <name type="scientific">Nocardia macrotermitis</name>
    <dbReference type="NCBI Taxonomy" id="2585198"/>
    <lineage>
        <taxon>Bacteria</taxon>
        <taxon>Bacillati</taxon>
        <taxon>Actinomycetota</taxon>
        <taxon>Actinomycetes</taxon>
        <taxon>Mycobacteriales</taxon>
        <taxon>Nocardiaceae</taxon>
        <taxon>Nocardia</taxon>
    </lineage>
</organism>
<proteinExistence type="predicted"/>